<protein>
    <submittedName>
        <fullName evidence="3">Phosphotransferase</fullName>
    </submittedName>
</protein>
<dbReference type="RefSeq" id="WP_312031621.1">
    <property type="nucleotide sequence ID" value="NZ_CP051151.1"/>
</dbReference>
<dbReference type="Proteomes" id="UP000512167">
    <property type="component" value="Chromosome"/>
</dbReference>
<evidence type="ECO:0000313" key="4">
    <source>
        <dbReference type="Proteomes" id="UP000512167"/>
    </source>
</evidence>
<feature type="domain" description="Aminoglycoside phosphotransferase" evidence="2">
    <location>
        <begin position="28"/>
        <end position="205"/>
    </location>
</feature>
<accession>A0A7L6N3M1</accession>
<comment type="similarity">
    <text evidence="1">Belongs to the pseudomonas-type ThrB family.</text>
</comment>
<dbReference type="InterPro" id="IPR050249">
    <property type="entry name" value="Pseudomonas-type_ThrB"/>
</dbReference>
<dbReference type="InterPro" id="IPR011009">
    <property type="entry name" value="Kinase-like_dom_sf"/>
</dbReference>
<organism evidence="3 4">
    <name type="scientific">Hujiaoplasma nucleasis</name>
    <dbReference type="NCBI Taxonomy" id="2725268"/>
    <lineage>
        <taxon>Bacteria</taxon>
        <taxon>Bacillati</taxon>
        <taxon>Mycoplasmatota</taxon>
        <taxon>Mollicutes</taxon>
        <taxon>Candidatus Izemoplasmatales</taxon>
        <taxon>Hujiaoplasmataceae</taxon>
        <taxon>Hujiaoplasma</taxon>
    </lineage>
</organism>
<keyword evidence="4" id="KW-1185">Reference proteome</keyword>
<dbReference type="EMBL" id="CP051151">
    <property type="protein sequence ID" value="QLY40773.1"/>
    <property type="molecule type" value="Genomic_DNA"/>
</dbReference>
<dbReference type="Pfam" id="PF01636">
    <property type="entry name" value="APH"/>
    <property type="match status" value="1"/>
</dbReference>
<dbReference type="AlphaFoldDB" id="A0A7L6N3M1"/>
<dbReference type="Gene3D" id="3.90.1200.10">
    <property type="match status" value="1"/>
</dbReference>
<dbReference type="GO" id="GO:0009088">
    <property type="term" value="P:threonine biosynthetic process"/>
    <property type="evidence" value="ECO:0007669"/>
    <property type="project" value="TreeGrafter"/>
</dbReference>
<evidence type="ECO:0000313" key="3">
    <source>
        <dbReference type="EMBL" id="QLY40773.1"/>
    </source>
</evidence>
<reference evidence="3 4" key="1">
    <citation type="submission" date="2020-04" db="EMBL/GenBank/DDBJ databases">
        <authorList>
            <person name="Zheng R.K."/>
            <person name="Sun C.M."/>
        </authorList>
    </citation>
    <scope>NUCLEOTIDE SEQUENCE [LARGE SCALE GENOMIC DNA]</scope>
    <source>
        <strain evidence="4">zrk29</strain>
    </source>
</reference>
<dbReference type="InterPro" id="IPR002575">
    <property type="entry name" value="Aminoglycoside_PTrfase"/>
</dbReference>
<dbReference type="PANTHER" id="PTHR21064:SF6">
    <property type="entry name" value="AMINOGLYCOSIDE PHOSPHOTRANSFERASE DOMAIN-CONTAINING PROTEIN"/>
    <property type="match status" value="1"/>
</dbReference>
<dbReference type="KEGG" id="tbk:HF295_07870"/>
<evidence type="ECO:0000259" key="2">
    <source>
        <dbReference type="Pfam" id="PF01636"/>
    </source>
</evidence>
<proteinExistence type="inferred from homology"/>
<sequence length="298" mass="35661">MIEYLKSLNIYDIKSLKGFHNQILSGLYQGKEIVIRLIQRRSFEETMAEISYLNQLSKIMNVVKAIQIEGSYVIEHQDYLLSFYEKLHMKHWYELSLTMKHHFNAGKALGQIHLFSMNQNQYSRKDYKKHPDIQLINELDPMIKTELKKTLKTIDSMKKEPNYYGLIHGDYLYSNLMYDKDKVCVIDFDDLEYNYYLYDIAVYIFYLLLGGDPMDIDLLANLEVFNHFMRGYRSVNQETQFDFKDINIFFRLRQLKLLATINQLPIISLGTWQKKYIDLSIKQIKNHEKFVPIDFNYE</sequence>
<name>A0A7L6N3M1_9MOLU</name>
<gene>
    <name evidence="3" type="ORF">HF295_07870</name>
</gene>
<dbReference type="GO" id="GO:0004413">
    <property type="term" value="F:homoserine kinase activity"/>
    <property type="evidence" value="ECO:0007669"/>
    <property type="project" value="TreeGrafter"/>
</dbReference>
<evidence type="ECO:0000256" key="1">
    <source>
        <dbReference type="ARBA" id="ARBA00038240"/>
    </source>
</evidence>
<dbReference type="SUPFAM" id="SSF56112">
    <property type="entry name" value="Protein kinase-like (PK-like)"/>
    <property type="match status" value="1"/>
</dbReference>
<dbReference type="PANTHER" id="PTHR21064">
    <property type="entry name" value="AMINOGLYCOSIDE PHOSPHOTRANSFERASE DOMAIN-CONTAINING PROTEIN-RELATED"/>
    <property type="match status" value="1"/>
</dbReference>
<keyword evidence="3" id="KW-0808">Transferase</keyword>